<dbReference type="Gene3D" id="1.20.1440.20">
    <property type="entry name" value="LemA-like domain"/>
    <property type="match status" value="1"/>
</dbReference>
<dbReference type="EMBL" id="KC196866">
    <property type="protein sequence ID" value="AGG16199.1"/>
    <property type="molecule type" value="Genomic_DNA"/>
</dbReference>
<dbReference type="AlphaFoldDB" id="M1QLK4"/>
<keyword evidence="3 6" id="KW-0812">Transmembrane</keyword>
<evidence type="ECO:0000256" key="4">
    <source>
        <dbReference type="ARBA" id="ARBA00022989"/>
    </source>
</evidence>
<dbReference type="SUPFAM" id="SSF140478">
    <property type="entry name" value="LemA-like"/>
    <property type="match status" value="1"/>
</dbReference>
<sequence>MKTKRMTDIIVEAYGKKYDLAPRQAPRHAFWDELRYRLRAVAEMPMDVRLRWLLGFCFLVLAAATIYYYNTLIGVEHDVMKSRAQVDVFMQRRNDISINLAKALQDYSHYEKNVLTEIVKLRTALGGEGANPGAVEELLKNAGKAVEAGATPAGAAGLSSAALARLLAVAEQYPDLKLSANFQSLMAALVEVEKDLAGERVKFNEAILAYANYVDKFPSNFFALCFGFRMTPYFKATQDAQVLTPISY</sequence>
<evidence type="ECO:0000256" key="6">
    <source>
        <dbReference type="SAM" id="Phobius"/>
    </source>
</evidence>
<evidence type="ECO:0000256" key="5">
    <source>
        <dbReference type="ARBA" id="ARBA00023136"/>
    </source>
</evidence>
<name>M1QLK4_UNCXX</name>
<dbReference type="GO" id="GO:0016020">
    <property type="term" value="C:membrane"/>
    <property type="evidence" value="ECO:0007669"/>
    <property type="project" value="UniProtKB-SubCell"/>
</dbReference>
<comment type="similarity">
    <text evidence="2">Belongs to the LemA family.</text>
</comment>
<evidence type="ECO:0000256" key="1">
    <source>
        <dbReference type="ARBA" id="ARBA00004167"/>
    </source>
</evidence>
<evidence type="ECO:0000313" key="7">
    <source>
        <dbReference type="EMBL" id="AGG16199.1"/>
    </source>
</evidence>
<dbReference type="PANTHER" id="PTHR34478:SF2">
    <property type="entry name" value="MEMBRANE PROTEIN"/>
    <property type="match status" value="1"/>
</dbReference>
<keyword evidence="5 6" id="KW-0472">Membrane</keyword>
<dbReference type="Pfam" id="PF04011">
    <property type="entry name" value="LemA"/>
    <property type="match status" value="1"/>
</dbReference>
<proteinExistence type="inferred from homology"/>
<evidence type="ECO:0000256" key="2">
    <source>
        <dbReference type="ARBA" id="ARBA00008854"/>
    </source>
</evidence>
<keyword evidence="4 6" id="KW-1133">Transmembrane helix</keyword>
<feature type="transmembrane region" description="Helical" evidence="6">
    <location>
        <begin position="52"/>
        <end position="69"/>
    </location>
</feature>
<dbReference type="PANTHER" id="PTHR34478">
    <property type="entry name" value="PROTEIN LEMA"/>
    <property type="match status" value="1"/>
</dbReference>
<reference evidence="7" key="1">
    <citation type="journal article" date="2013" name="Environ. Microbiol.">
        <title>Comparative genomic analysis of magnetotactic bacteria from the Deltaproteobacteria provides new insights into magnetite and greigite magnetosome genes required for magnetotaxis.</title>
        <authorList>
            <person name="Lefevre C.T."/>
            <person name="Trubitsyn D."/>
            <person name="Abreu F."/>
            <person name="Kolinko S."/>
            <person name="Jogler C."/>
            <person name="de Almeida L.G."/>
            <person name="de Vasconcelos A.T."/>
            <person name="Kube M."/>
            <person name="Reinhardt R."/>
            <person name="Lins U."/>
            <person name="Pignol D."/>
            <person name="Schuler D."/>
            <person name="Bazylinski D.A."/>
            <person name="Ginet N."/>
        </authorList>
    </citation>
    <scope>NUCLEOTIDE SEQUENCE</scope>
    <source>
        <strain evidence="7">FH-1</strain>
    </source>
</reference>
<comment type="subcellular location">
    <subcellularLocation>
        <location evidence="1">Membrane</location>
        <topology evidence="1">Single-pass membrane protein</topology>
    </subcellularLocation>
</comment>
<dbReference type="InterPro" id="IPR007156">
    <property type="entry name" value="MamQ_LemA"/>
</dbReference>
<protein>
    <submittedName>
        <fullName evidence="7">Magnetosome protein MamQ</fullName>
    </submittedName>
</protein>
<accession>M1QLK4</accession>
<dbReference type="InterPro" id="IPR023353">
    <property type="entry name" value="LemA-like_dom_sf"/>
</dbReference>
<evidence type="ECO:0000256" key="3">
    <source>
        <dbReference type="ARBA" id="ARBA00022692"/>
    </source>
</evidence>
<organism evidence="7">
    <name type="scientific">bacterium FH-1</name>
    <dbReference type="NCBI Taxonomy" id="1297054"/>
    <lineage>
        <taxon>Bacteria</taxon>
    </lineage>
</organism>